<dbReference type="EMBL" id="BSDR01000001">
    <property type="protein sequence ID" value="GLI36051.1"/>
    <property type="molecule type" value="Genomic_DNA"/>
</dbReference>
<evidence type="ECO:0000313" key="8">
    <source>
        <dbReference type="Proteomes" id="UP001144372"/>
    </source>
</evidence>
<dbReference type="PANTHER" id="PTHR12001:SF69">
    <property type="entry name" value="ALL TRANS-POLYPRENYL-DIPHOSPHATE SYNTHASE PDSS1"/>
    <property type="match status" value="1"/>
</dbReference>
<gene>
    <name evidence="7" type="primary">ispB</name>
    <name evidence="7" type="ORF">DAMNIGENAA_34840</name>
</gene>
<dbReference type="InterPro" id="IPR000092">
    <property type="entry name" value="Polyprenyl_synt"/>
</dbReference>
<dbReference type="GO" id="GO:0004659">
    <property type="term" value="F:prenyltransferase activity"/>
    <property type="evidence" value="ECO:0007669"/>
    <property type="project" value="InterPro"/>
</dbReference>
<dbReference type="Pfam" id="PF00348">
    <property type="entry name" value="polyprenyl_synt"/>
    <property type="match status" value="1"/>
</dbReference>
<keyword evidence="4" id="KW-0479">Metal-binding</keyword>
<dbReference type="InterPro" id="IPR008949">
    <property type="entry name" value="Isoprenoid_synthase_dom_sf"/>
</dbReference>
<evidence type="ECO:0000256" key="4">
    <source>
        <dbReference type="ARBA" id="ARBA00022723"/>
    </source>
</evidence>
<keyword evidence="5" id="KW-0460">Magnesium</keyword>
<evidence type="ECO:0000313" key="7">
    <source>
        <dbReference type="EMBL" id="GLI36051.1"/>
    </source>
</evidence>
<protein>
    <submittedName>
        <fullName evidence="7">Octaprenyl diphosphate synthase</fullName>
    </submittedName>
</protein>
<dbReference type="Proteomes" id="UP001144372">
    <property type="component" value="Unassembled WGS sequence"/>
</dbReference>
<dbReference type="Gene3D" id="1.10.600.10">
    <property type="entry name" value="Farnesyl Diphosphate Synthase"/>
    <property type="match status" value="1"/>
</dbReference>
<name>A0A9W6FW85_9BACT</name>
<keyword evidence="3 6" id="KW-0808">Transferase</keyword>
<dbReference type="RefSeq" id="WP_281796213.1">
    <property type="nucleotide sequence ID" value="NZ_BSDR01000001.1"/>
</dbReference>
<evidence type="ECO:0000256" key="6">
    <source>
        <dbReference type="RuleBase" id="RU004466"/>
    </source>
</evidence>
<dbReference type="PANTHER" id="PTHR12001">
    <property type="entry name" value="GERANYLGERANYL PYROPHOSPHATE SYNTHASE"/>
    <property type="match status" value="1"/>
</dbReference>
<dbReference type="SUPFAM" id="SSF48576">
    <property type="entry name" value="Terpenoid synthases"/>
    <property type="match status" value="1"/>
</dbReference>
<reference evidence="7" key="1">
    <citation type="submission" date="2022-12" db="EMBL/GenBank/DDBJ databases">
        <title>Reference genome sequencing for broad-spectrum identification of bacterial and archaeal isolates by mass spectrometry.</title>
        <authorList>
            <person name="Sekiguchi Y."/>
            <person name="Tourlousse D.M."/>
        </authorList>
    </citation>
    <scope>NUCLEOTIDE SEQUENCE</scope>
    <source>
        <strain evidence="7">ASRB1</strain>
    </source>
</reference>
<sequence>MDSFVLPSFISPNSEDIKRRIYARIRSDLHRIEAEIDRNINSSIPLISVVARHIMGSGGKRLRPLLMILSSRLCGYTGDRDVSLSVVFEFIHAASLLHDDVVDHAEFRRNQPAANTIWGNPGVVLVGDFLYSKSFLMTVGYNNIRILEVLSSATTKMAEGEVLQMVHSDNLEVDEEEYLEVITRKTAVLISAACQVGAIFGGASPEEEEALRAYGHHLGIAFQLVDDTLDYTGDVKELGKPVGNDIREGKATLPLIYTIKKAKPSVKKRLGEIFCAEEILPENFLEVREMVMRSGGIEYTLHSAIEHVQKAKESLDIFPAHPTKETLVEIADYVLCRRV</sequence>
<dbReference type="AlphaFoldDB" id="A0A9W6FW85"/>
<evidence type="ECO:0000256" key="3">
    <source>
        <dbReference type="ARBA" id="ARBA00022679"/>
    </source>
</evidence>
<comment type="similarity">
    <text evidence="2 6">Belongs to the FPP/GGPP synthase family.</text>
</comment>
<organism evidence="7 8">
    <name type="scientific">Desulforhabdus amnigena</name>
    <dbReference type="NCBI Taxonomy" id="40218"/>
    <lineage>
        <taxon>Bacteria</taxon>
        <taxon>Pseudomonadati</taxon>
        <taxon>Thermodesulfobacteriota</taxon>
        <taxon>Syntrophobacteria</taxon>
        <taxon>Syntrophobacterales</taxon>
        <taxon>Syntrophobacteraceae</taxon>
        <taxon>Desulforhabdus</taxon>
    </lineage>
</organism>
<dbReference type="CDD" id="cd00685">
    <property type="entry name" value="Trans_IPPS_HT"/>
    <property type="match status" value="1"/>
</dbReference>
<dbReference type="GO" id="GO:0008299">
    <property type="term" value="P:isoprenoid biosynthetic process"/>
    <property type="evidence" value="ECO:0007669"/>
    <property type="project" value="InterPro"/>
</dbReference>
<evidence type="ECO:0000256" key="2">
    <source>
        <dbReference type="ARBA" id="ARBA00006706"/>
    </source>
</evidence>
<comment type="cofactor">
    <cofactor evidence="1">
        <name>Mg(2+)</name>
        <dbReference type="ChEBI" id="CHEBI:18420"/>
    </cofactor>
</comment>
<evidence type="ECO:0000256" key="5">
    <source>
        <dbReference type="ARBA" id="ARBA00022842"/>
    </source>
</evidence>
<dbReference type="SFLD" id="SFLDS00005">
    <property type="entry name" value="Isoprenoid_Synthase_Type_I"/>
    <property type="match status" value="1"/>
</dbReference>
<accession>A0A9W6FW85</accession>
<evidence type="ECO:0000256" key="1">
    <source>
        <dbReference type="ARBA" id="ARBA00001946"/>
    </source>
</evidence>
<keyword evidence="8" id="KW-1185">Reference proteome</keyword>
<proteinExistence type="inferred from homology"/>
<comment type="caution">
    <text evidence="7">The sequence shown here is derived from an EMBL/GenBank/DDBJ whole genome shotgun (WGS) entry which is preliminary data.</text>
</comment>
<dbReference type="GO" id="GO:0046872">
    <property type="term" value="F:metal ion binding"/>
    <property type="evidence" value="ECO:0007669"/>
    <property type="project" value="UniProtKB-KW"/>
</dbReference>